<protein>
    <submittedName>
        <fullName evidence="2">Uncharacterized protein LOC112679428</fullName>
    </submittedName>
</protein>
<dbReference type="RefSeq" id="XP_025405005.1">
    <property type="nucleotide sequence ID" value="XM_025549220.1"/>
</dbReference>
<proteinExistence type="predicted"/>
<evidence type="ECO:0000313" key="1">
    <source>
        <dbReference type="Proteomes" id="UP000694846"/>
    </source>
</evidence>
<keyword evidence="1" id="KW-1185">Reference proteome</keyword>
<name>A0A8B8F2Y6_9HEMI</name>
<sequence length="353" mass="39238">MVPYSGTWNLPGVADPVDRLTRYVKPGKLRADEDYDDEDDYDDDEEVATTATATTTTTITTRTLTATTATVTAVAADAQRAQAEDELVRDVEDDSAVPEGPSAKRTLLGRLTEAGLQDQLSEDHPLLRLYGDVLTATHPLQQAAVKNYLATASRVFRWVSDRVAVKEKNFHWSRLLTEPELIIEYLEKRMQCGMTAATQVAYFKVVRQVFLKATSIFKYRDASFPRDPSGVGPDSGLVDRMLYSMNVLSVHYKDAGKISTQEIFNRKTEEARNTVEMSAIYGLVANMRAELSEKLGALEEEFNRCSAKVDVAARVVDGKKTNVEVSDHWSSVRDTCVVTISFLFNRSPSCGVK</sequence>
<organism evidence="1 2">
    <name type="scientific">Sipha flava</name>
    <name type="common">yellow sugarcane aphid</name>
    <dbReference type="NCBI Taxonomy" id="143950"/>
    <lineage>
        <taxon>Eukaryota</taxon>
        <taxon>Metazoa</taxon>
        <taxon>Ecdysozoa</taxon>
        <taxon>Arthropoda</taxon>
        <taxon>Hexapoda</taxon>
        <taxon>Insecta</taxon>
        <taxon>Pterygota</taxon>
        <taxon>Neoptera</taxon>
        <taxon>Paraneoptera</taxon>
        <taxon>Hemiptera</taxon>
        <taxon>Sternorrhyncha</taxon>
        <taxon>Aphidomorpha</taxon>
        <taxon>Aphidoidea</taxon>
        <taxon>Aphididae</taxon>
        <taxon>Sipha</taxon>
    </lineage>
</organism>
<gene>
    <name evidence="2" type="primary">LOC112679428</name>
</gene>
<reference evidence="2" key="1">
    <citation type="submission" date="2025-08" db="UniProtKB">
        <authorList>
            <consortium name="RefSeq"/>
        </authorList>
    </citation>
    <scope>IDENTIFICATION</scope>
</reference>
<dbReference type="Proteomes" id="UP000694846">
    <property type="component" value="Unplaced"/>
</dbReference>
<dbReference type="GeneID" id="112679428"/>
<accession>A0A8B8F2Y6</accession>
<evidence type="ECO:0000313" key="2">
    <source>
        <dbReference type="RefSeq" id="XP_025405005.1"/>
    </source>
</evidence>
<dbReference type="AlphaFoldDB" id="A0A8B8F2Y6"/>
<dbReference type="OrthoDB" id="6605957at2759"/>